<dbReference type="AlphaFoldDB" id="A0A6J6SC84"/>
<name>A0A6J6SC84_9ZZZZ</name>
<gene>
    <name evidence="1" type="ORF">UFOPK2788_00278</name>
</gene>
<dbReference type="EMBL" id="CAEZYV010000026">
    <property type="protein sequence ID" value="CAB4732474.1"/>
    <property type="molecule type" value="Genomic_DNA"/>
</dbReference>
<organism evidence="1">
    <name type="scientific">freshwater metagenome</name>
    <dbReference type="NCBI Taxonomy" id="449393"/>
    <lineage>
        <taxon>unclassified sequences</taxon>
        <taxon>metagenomes</taxon>
        <taxon>ecological metagenomes</taxon>
    </lineage>
</organism>
<protein>
    <submittedName>
        <fullName evidence="1">Unannotated protein</fullName>
    </submittedName>
</protein>
<evidence type="ECO:0000313" key="1">
    <source>
        <dbReference type="EMBL" id="CAB4732474.1"/>
    </source>
</evidence>
<sequence length="50" mass="5672">MDNLEVRSAGIEEIKNRIAEIPQKPLDTHSQEFEAIHSDLNRVLSEIDGL</sequence>
<accession>A0A6J6SC84</accession>
<proteinExistence type="predicted"/>
<reference evidence="1" key="1">
    <citation type="submission" date="2020-05" db="EMBL/GenBank/DDBJ databases">
        <authorList>
            <person name="Chiriac C."/>
            <person name="Salcher M."/>
            <person name="Ghai R."/>
            <person name="Kavagutti S V."/>
        </authorList>
    </citation>
    <scope>NUCLEOTIDE SEQUENCE</scope>
</reference>